<proteinExistence type="predicted"/>
<organism evidence="2 3">
    <name type="scientific">Dermatophagoides pteronyssinus</name>
    <name type="common">European house dust mite</name>
    <dbReference type="NCBI Taxonomy" id="6956"/>
    <lineage>
        <taxon>Eukaryota</taxon>
        <taxon>Metazoa</taxon>
        <taxon>Ecdysozoa</taxon>
        <taxon>Arthropoda</taxon>
        <taxon>Chelicerata</taxon>
        <taxon>Arachnida</taxon>
        <taxon>Acari</taxon>
        <taxon>Acariformes</taxon>
        <taxon>Sarcoptiformes</taxon>
        <taxon>Astigmata</taxon>
        <taxon>Psoroptidia</taxon>
        <taxon>Analgoidea</taxon>
        <taxon>Pyroglyphidae</taxon>
        <taxon>Dermatophagoidinae</taxon>
        <taxon>Dermatophagoides</taxon>
    </lineage>
</organism>
<reference evidence="2 3" key="2">
    <citation type="journal article" date="2022" name="Mol. Biol. Evol.">
        <title>Comparative Genomics Reveals Insights into the Divergent Evolution of Astigmatic Mites and Household Pest Adaptations.</title>
        <authorList>
            <person name="Xiong Q."/>
            <person name="Wan A.T."/>
            <person name="Liu X."/>
            <person name="Fung C.S."/>
            <person name="Xiao X."/>
            <person name="Malainual N."/>
            <person name="Hou J."/>
            <person name="Wang L."/>
            <person name="Wang M."/>
            <person name="Yang K.Y."/>
            <person name="Cui Y."/>
            <person name="Leung E.L."/>
            <person name="Nong W."/>
            <person name="Shin S.K."/>
            <person name="Au S.W."/>
            <person name="Jeong K.Y."/>
            <person name="Chew F.T."/>
            <person name="Hui J.H."/>
            <person name="Leung T.F."/>
            <person name="Tungtrongchitr A."/>
            <person name="Zhong N."/>
            <person name="Liu Z."/>
            <person name="Tsui S.K."/>
        </authorList>
    </citation>
    <scope>NUCLEOTIDE SEQUENCE [LARGE SCALE GENOMIC DNA]</scope>
    <source>
        <strain evidence="2">Derp</strain>
    </source>
</reference>
<name>A0ABQ8JWB6_DERPT</name>
<reference evidence="2 3" key="1">
    <citation type="journal article" date="2018" name="J. Allergy Clin. Immunol.">
        <title>High-quality assembly of Dermatophagoides pteronyssinus genome and transcriptome reveals a wide range of novel allergens.</title>
        <authorList>
            <person name="Liu X.Y."/>
            <person name="Yang K.Y."/>
            <person name="Wang M.Q."/>
            <person name="Kwok J.S."/>
            <person name="Zeng X."/>
            <person name="Yang Z."/>
            <person name="Xiao X.J."/>
            <person name="Lau C.P."/>
            <person name="Li Y."/>
            <person name="Huang Z.M."/>
            <person name="Ba J.G."/>
            <person name="Yim A.K."/>
            <person name="Ouyang C.Y."/>
            <person name="Ngai S.M."/>
            <person name="Chan T.F."/>
            <person name="Leung E.L."/>
            <person name="Liu L."/>
            <person name="Liu Z.G."/>
            <person name="Tsui S.K."/>
        </authorList>
    </citation>
    <scope>NUCLEOTIDE SEQUENCE [LARGE SCALE GENOMIC DNA]</scope>
    <source>
        <strain evidence="2">Derp</strain>
    </source>
</reference>
<keyword evidence="3" id="KW-1185">Reference proteome</keyword>
<evidence type="ECO:0000256" key="1">
    <source>
        <dbReference type="SAM" id="Phobius"/>
    </source>
</evidence>
<comment type="caution">
    <text evidence="2">The sequence shown here is derived from an EMBL/GenBank/DDBJ whole genome shotgun (WGS) entry which is preliminary data.</text>
</comment>
<dbReference type="EMBL" id="NJHN03000008">
    <property type="protein sequence ID" value="KAH9426901.1"/>
    <property type="molecule type" value="Genomic_DNA"/>
</dbReference>
<accession>A0ABQ8JWB6</accession>
<protein>
    <submittedName>
        <fullName evidence="2">Uncharacterized protein</fullName>
    </submittedName>
</protein>
<keyword evidence="1" id="KW-0472">Membrane</keyword>
<keyword evidence="1" id="KW-1133">Transmembrane helix</keyword>
<gene>
    <name evidence="2" type="ORF">DERP_003003</name>
</gene>
<keyword evidence="1" id="KW-0812">Transmembrane</keyword>
<evidence type="ECO:0000313" key="2">
    <source>
        <dbReference type="EMBL" id="KAH9426901.1"/>
    </source>
</evidence>
<dbReference type="Proteomes" id="UP000887458">
    <property type="component" value="Unassembled WGS sequence"/>
</dbReference>
<evidence type="ECO:0000313" key="3">
    <source>
        <dbReference type="Proteomes" id="UP000887458"/>
    </source>
</evidence>
<sequence length="64" mass="7562">MNKKNKRDRSDHIRLKSRTIRPNIKYISNIHCSSILYSIVPYIIAHPNRNSLLILISQYSQILL</sequence>
<feature type="transmembrane region" description="Helical" evidence="1">
    <location>
        <begin position="26"/>
        <end position="45"/>
    </location>
</feature>